<reference evidence="7" key="1">
    <citation type="journal article" date="2019" name="Int. J. Syst. Evol. Microbiol.">
        <title>The Global Catalogue of Microorganisms (GCM) 10K type strain sequencing project: providing services to taxonomists for standard genome sequencing and annotation.</title>
        <authorList>
            <consortium name="The Broad Institute Genomics Platform"/>
            <consortium name="The Broad Institute Genome Sequencing Center for Infectious Disease"/>
            <person name="Wu L."/>
            <person name="Ma J."/>
        </authorList>
    </citation>
    <scope>NUCLEOTIDE SEQUENCE [LARGE SCALE GENOMIC DNA]</scope>
    <source>
        <strain evidence="7">JCM 11117</strain>
    </source>
</reference>
<protein>
    <recommendedName>
        <fullName evidence="5">Hydrogenase maturation factor HypA</fullName>
    </recommendedName>
</protein>
<dbReference type="RefSeq" id="WP_343944422.1">
    <property type="nucleotide sequence ID" value="NZ_BAAAHP010000166.1"/>
</dbReference>
<dbReference type="PIRSF" id="PIRSF004761">
    <property type="entry name" value="Hydrgn_mat_HypA"/>
    <property type="match status" value="1"/>
</dbReference>
<organism evidence="6 7">
    <name type="scientific">Pseudonocardia zijingensis</name>
    <dbReference type="NCBI Taxonomy" id="153376"/>
    <lineage>
        <taxon>Bacteria</taxon>
        <taxon>Bacillati</taxon>
        <taxon>Actinomycetota</taxon>
        <taxon>Actinomycetes</taxon>
        <taxon>Pseudonocardiales</taxon>
        <taxon>Pseudonocardiaceae</taxon>
        <taxon>Pseudonocardia</taxon>
    </lineage>
</organism>
<keyword evidence="4 5" id="KW-0862">Zinc</keyword>
<evidence type="ECO:0000256" key="5">
    <source>
        <dbReference type="HAMAP-Rule" id="MF_00213"/>
    </source>
</evidence>
<feature type="binding site" evidence="5">
    <location>
        <position position="86"/>
    </location>
    <ligand>
        <name>Zn(2+)</name>
        <dbReference type="ChEBI" id="CHEBI:29105"/>
    </ligand>
</feature>
<evidence type="ECO:0000313" key="6">
    <source>
        <dbReference type="EMBL" id="GAA0896176.1"/>
    </source>
</evidence>
<keyword evidence="2 5" id="KW-0533">Nickel</keyword>
<evidence type="ECO:0000256" key="1">
    <source>
        <dbReference type="ARBA" id="ARBA00010748"/>
    </source>
</evidence>
<name>A0ABP3YMI2_9PSEU</name>
<comment type="function">
    <text evidence="5">Involved in the maturation of [NiFe] hydrogenases. Required for nickel insertion into the metal center of the hydrogenase.</text>
</comment>
<gene>
    <name evidence="5" type="primary">hypA</name>
    <name evidence="6" type="ORF">GCM10009559_54190</name>
</gene>
<comment type="caution">
    <text evidence="6">The sequence shown here is derived from an EMBL/GenBank/DDBJ whole genome shotgun (WGS) entry which is preliminary data.</text>
</comment>
<feature type="binding site" evidence="5">
    <location>
        <position position="73"/>
    </location>
    <ligand>
        <name>Zn(2+)</name>
        <dbReference type="ChEBI" id="CHEBI:29105"/>
    </ligand>
</feature>
<dbReference type="PANTHER" id="PTHR34535">
    <property type="entry name" value="HYDROGENASE MATURATION FACTOR HYPA"/>
    <property type="match status" value="1"/>
</dbReference>
<dbReference type="EMBL" id="BAAAHP010000166">
    <property type="protein sequence ID" value="GAA0896176.1"/>
    <property type="molecule type" value="Genomic_DNA"/>
</dbReference>
<dbReference type="HAMAP" id="MF_00213">
    <property type="entry name" value="HypA_HybF"/>
    <property type="match status" value="1"/>
</dbReference>
<dbReference type="InterPro" id="IPR020538">
    <property type="entry name" value="Hydgase_Ni_incorp_HypA/HybF_CS"/>
</dbReference>
<accession>A0ABP3YMI2</accession>
<dbReference type="PROSITE" id="PS01249">
    <property type="entry name" value="HYPA"/>
    <property type="match status" value="1"/>
</dbReference>
<sequence length="109" mass="11477">MHELAITQSVVDTILERTENARVTAVHLVIGKVSGVVPDAVRFCFELVAAGSPVEGARLDIEEPAGRARCRACAAEFACDGLVVLCPCGSAEIDVLGGDELLIRSVEVE</sequence>
<feature type="binding site" evidence="5">
    <location>
        <position position="2"/>
    </location>
    <ligand>
        <name>Ni(2+)</name>
        <dbReference type="ChEBI" id="CHEBI:49786"/>
    </ligand>
</feature>
<dbReference type="InterPro" id="IPR000688">
    <property type="entry name" value="HypA/HybF"/>
</dbReference>
<proteinExistence type="inferred from homology"/>
<evidence type="ECO:0000313" key="7">
    <source>
        <dbReference type="Proteomes" id="UP001499967"/>
    </source>
</evidence>
<feature type="binding site" evidence="5">
    <location>
        <position position="88"/>
    </location>
    <ligand>
        <name>Zn(2+)</name>
        <dbReference type="ChEBI" id="CHEBI:29105"/>
    </ligand>
</feature>
<dbReference type="Gene3D" id="3.30.2320.80">
    <property type="match status" value="1"/>
</dbReference>
<keyword evidence="3 5" id="KW-0479">Metal-binding</keyword>
<evidence type="ECO:0000256" key="4">
    <source>
        <dbReference type="ARBA" id="ARBA00022833"/>
    </source>
</evidence>
<dbReference type="PANTHER" id="PTHR34535:SF3">
    <property type="entry name" value="HYDROGENASE MATURATION FACTOR HYPA"/>
    <property type="match status" value="1"/>
</dbReference>
<keyword evidence="7" id="KW-1185">Reference proteome</keyword>
<feature type="binding site" evidence="5">
    <location>
        <position position="70"/>
    </location>
    <ligand>
        <name>Zn(2+)</name>
        <dbReference type="ChEBI" id="CHEBI:29105"/>
    </ligand>
</feature>
<dbReference type="Pfam" id="PF01155">
    <property type="entry name" value="HypA"/>
    <property type="match status" value="1"/>
</dbReference>
<evidence type="ECO:0000256" key="2">
    <source>
        <dbReference type="ARBA" id="ARBA00022596"/>
    </source>
</evidence>
<evidence type="ECO:0000256" key="3">
    <source>
        <dbReference type="ARBA" id="ARBA00022723"/>
    </source>
</evidence>
<comment type="similarity">
    <text evidence="1 5">Belongs to the HypA/HybF family.</text>
</comment>
<dbReference type="Proteomes" id="UP001499967">
    <property type="component" value="Unassembled WGS sequence"/>
</dbReference>